<evidence type="ECO:0000259" key="3">
    <source>
        <dbReference type="Pfam" id="PF08212"/>
    </source>
</evidence>
<dbReference type="PIRSF" id="PIRSF036893">
    <property type="entry name" value="Lipocalin_ApoD"/>
    <property type="match status" value="1"/>
</dbReference>
<dbReference type="Pfam" id="PF08212">
    <property type="entry name" value="Lipocalin_2"/>
    <property type="match status" value="1"/>
</dbReference>
<accession>A0AAW8JJ34</accession>
<keyword evidence="2" id="KW-0998">Cell outer membrane</keyword>
<dbReference type="PANTHER" id="PTHR10612:SF34">
    <property type="entry name" value="APOLIPOPROTEIN D"/>
    <property type="match status" value="1"/>
</dbReference>
<keyword evidence="2" id="KW-0472">Membrane</keyword>
<keyword evidence="2" id="KW-0446">Lipid-binding</keyword>
<comment type="subunit">
    <text evidence="2">Homodimer.</text>
</comment>
<dbReference type="InterPro" id="IPR022271">
    <property type="entry name" value="Lipocalin_ApoD"/>
</dbReference>
<dbReference type="RefSeq" id="WP_308955672.1">
    <property type="nucleotide sequence ID" value="NZ_JAVICY010000006.1"/>
</dbReference>
<comment type="similarity">
    <text evidence="1 2">Belongs to the calycin superfamily. Lipocalin family.</text>
</comment>
<gene>
    <name evidence="4" type="ORF">RFH51_07575</name>
</gene>
<dbReference type="InterPro" id="IPR047202">
    <property type="entry name" value="Lipocalin_Blc-like_dom"/>
</dbReference>
<evidence type="ECO:0000313" key="4">
    <source>
        <dbReference type="EMBL" id="MDQ9071311.1"/>
    </source>
</evidence>
<dbReference type="CDD" id="cd19438">
    <property type="entry name" value="lipocalin_Blc-like"/>
    <property type="match status" value="1"/>
</dbReference>
<evidence type="ECO:0000313" key="5">
    <source>
        <dbReference type="Proteomes" id="UP001243195"/>
    </source>
</evidence>
<dbReference type="InterPro" id="IPR012674">
    <property type="entry name" value="Calycin"/>
</dbReference>
<dbReference type="GO" id="GO:0006950">
    <property type="term" value="P:response to stress"/>
    <property type="evidence" value="ECO:0007669"/>
    <property type="project" value="UniProtKB-ARBA"/>
</dbReference>
<name>A0AAW8JJ34_9GAMM</name>
<dbReference type="InterPro" id="IPR000566">
    <property type="entry name" value="Lipocln_cytosolic_FA-bd_dom"/>
</dbReference>
<comment type="caution">
    <text evidence="4">The sequence shown here is derived from an EMBL/GenBank/DDBJ whole genome shotgun (WGS) entry which is preliminary data.</text>
</comment>
<feature type="chain" id="PRO_5043115744" description="Outer membrane lipoprotein Blc" evidence="2">
    <location>
        <begin position="31"/>
        <end position="201"/>
    </location>
</feature>
<dbReference type="PANTHER" id="PTHR10612">
    <property type="entry name" value="APOLIPOPROTEIN D"/>
    <property type="match status" value="1"/>
</dbReference>
<dbReference type="EMBL" id="JAVIDA010000007">
    <property type="protein sequence ID" value="MDQ9071311.1"/>
    <property type="molecule type" value="Genomic_DNA"/>
</dbReference>
<dbReference type="AlphaFoldDB" id="A0AAW8JJ34"/>
<evidence type="ECO:0000256" key="1">
    <source>
        <dbReference type="ARBA" id="ARBA00006889"/>
    </source>
</evidence>
<dbReference type="GO" id="GO:0009279">
    <property type="term" value="C:cell outer membrane"/>
    <property type="evidence" value="ECO:0007669"/>
    <property type="project" value="UniProtKB-SubCell"/>
</dbReference>
<dbReference type="PROSITE" id="PS00213">
    <property type="entry name" value="LIPOCALIN"/>
    <property type="match status" value="1"/>
</dbReference>
<protein>
    <recommendedName>
        <fullName evidence="2">Outer membrane lipoprotein Blc</fullName>
    </recommendedName>
</protein>
<feature type="signal peptide" evidence="2">
    <location>
        <begin position="1"/>
        <end position="30"/>
    </location>
</feature>
<keyword evidence="2" id="KW-0732">Signal</keyword>
<dbReference type="Proteomes" id="UP001243195">
    <property type="component" value="Unassembled WGS sequence"/>
</dbReference>
<keyword evidence="2" id="KW-0449">Lipoprotein</keyword>
<dbReference type="Gene3D" id="2.40.128.20">
    <property type="match status" value="1"/>
</dbReference>
<organism evidence="4 5">
    <name type="scientific">Acinetobacter gerneri</name>
    <dbReference type="NCBI Taxonomy" id="202952"/>
    <lineage>
        <taxon>Bacteria</taxon>
        <taxon>Pseudomonadati</taxon>
        <taxon>Pseudomonadota</taxon>
        <taxon>Gammaproteobacteria</taxon>
        <taxon>Moraxellales</taxon>
        <taxon>Moraxellaceae</taxon>
        <taxon>Acinetobacter</taxon>
    </lineage>
</organism>
<comment type="subcellular location">
    <subcellularLocation>
        <location evidence="2">Cell outer membrane</location>
    </subcellularLocation>
</comment>
<evidence type="ECO:0000256" key="2">
    <source>
        <dbReference type="PIRNR" id="PIRNR036893"/>
    </source>
</evidence>
<dbReference type="InterPro" id="IPR022272">
    <property type="entry name" value="Lipocalin_CS"/>
</dbReference>
<proteinExistence type="inferred from homology"/>
<sequence length="201" mass="23203">MLKLFKPRLNFTFTLISSAFLCAFSSNIFADSTSTKSTKDVTVSPDHIEIDKYLGVWYEIARKPNSFQKKCKKNVMTIYTYNENGNLGIDNRCINRTGDVQKIAAEAFIENSPFNSKFKISFLPESIRWIPVVRENYWILKVDANYQMALVGEPDRHNLWLLSRNPHPDQTVVSEFLEYAKAEGYNLKDLIMTVQTEQPKS</sequence>
<comment type="function">
    <text evidence="2">Involved in the storage or transport of lipids necessary for membrane maintenance under stressful conditions. Displays a binding preference for lysophospholipids.</text>
</comment>
<reference evidence="4" key="1">
    <citation type="submission" date="2023-08" db="EMBL/GenBank/DDBJ databases">
        <title>Emergence of clinically-relevant ST2 carbapenem-resistant Acinetobacter baumannii strains in hospital sewages in Zhejiang, East of China.</title>
        <authorList>
            <person name="Kaichao C."/>
            <person name="Zhang R."/>
        </authorList>
    </citation>
    <scope>NUCLEOTIDE SEQUENCE</scope>
    <source>
        <strain evidence="4">M-SY-60</strain>
    </source>
</reference>
<dbReference type="GO" id="GO:0008289">
    <property type="term" value="F:lipid binding"/>
    <property type="evidence" value="ECO:0007669"/>
    <property type="project" value="UniProtKB-UniRule"/>
</dbReference>
<dbReference type="SUPFAM" id="SSF50814">
    <property type="entry name" value="Lipocalins"/>
    <property type="match status" value="1"/>
</dbReference>
<feature type="domain" description="Lipocalin/cytosolic fatty-acid binding" evidence="3">
    <location>
        <begin position="48"/>
        <end position="195"/>
    </location>
</feature>